<reference evidence="2 3" key="1">
    <citation type="submission" date="2018-07" db="EMBL/GenBank/DDBJ databases">
        <title>Oceanihabitans testaceum sp. nov., isolated from marine sediment.</title>
        <authorList>
            <person name="Li C.-M."/>
        </authorList>
    </citation>
    <scope>NUCLEOTIDE SEQUENCE [LARGE SCALE GENOMIC DNA]</scope>
    <source>
        <strain evidence="2 3">S9-10</strain>
    </source>
</reference>
<protein>
    <submittedName>
        <fullName evidence="2">Alpha/beta hydrolase</fullName>
    </submittedName>
</protein>
<dbReference type="InterPro" id="IPR051044">
    <property type="entry name" value="MAG_DAG_Lipase"/>
</dbReference>
<sequence>MDLEKDYSSQVLSLPPDYEGEVQAVLVASNYNTGNRKSILFVHGYVDYFFQAHLGEQFHRADFDFYALDLRKYGRALLKHQHPNYCKSIDEYFEEISMALRQIKSSSNSVFLMGHSTGGLTASCYMNYGKEKNLVSGLILNAPFLDFNKTKIDKSISIFFAKLIASVSDYAKIDGVLSPAYAQSIHKDYYGEWDFNLAWKPIKGFSTYFKWVVAIARAQKRLEKSDIQVPVLVMHSSRSIKISKFTKEAMYHDIVLNIEDIQRVGEKLGNKVTLIQIDDAVHDIFLSPKAVREEAFKKMFSWLDTSKF</sequence>
<dbReference type="SUPFAM" id="SSF53474">
    <property type="entry name" value="alpha/beta-Hydrolases"/>
    <property type="match status" value="1"/>
</dbReference>
<dbReference type="AlphaFoldDB" id="A0A368P414"/>
<feature type="domain" description="Serine aminopeptidase S33" evidence="1">
    <location>
        <begin position="35"/>
        <end position="239"/>
    </location>
</feature>
<dbReference type="PANTHER" id="PTHR11614">
    <property type="entry name" value="PHOSPHOLIPASE-RELATED"/>
    <property type="match status" value="1"/>
</dbReference>
<dbReference type="EMBL" id="QPIG01000005">
    <property type="protein sequence ID" value="RCU56645.1"/>
    <property type="molecule type" value="Genomic_DNA"/>
</dbReference>
<dbReference type="Pfam" id="PF12146">
    <property type="entry name" value="Hydrolase_4"/>
    <property type="match status" value="1"/>
</dbReference>
<evidence type="ECO:0000313" key="3">
    <source>
        <dbReference type="Proteomes" id="UP000252249"/>
    </source>
</evidence>
<keyword evidence="2" id="KW-0378">Hydrolase</keyword>
<evidence type="ECO:0000313" key="2">
    <source>
        <dbReference type="EMBL" id="RCU56645.1"/>
    </source>
</evidence>
<dbReference type="GO" id="GO:0016787">
    <property type="term" value="F:hydrolase activity"/>
    <property type="evidence" value="ECO:0007669"/>
    <property type="project" value="UniProtKB-KW"/>
</dbReference>
<proteinExistence type="predicted"/>
<evidence type="ECO:0000259" key="1">
    <source>
        <dbReference type="Pfam" id="PF12146"/>
    </source>
</evidence>
<name>A0A368P414_9FLAO</name>
<dbReference type="Gene3D" id="3.40.50.1820">
    <property type="entry name" value="alpha/beta hydrolase"/>
    <property type="match status" value="1"/>
</dbReference>
<dbReference type="InterPro" id="IPR029058">
    <property type="entry name" value="AB_hydrolase_fold"/>
</dbReference>
<organism evidence="2 3">
    <name type="scientific">Oceanihabitans sediminis</name>
    <dbReference type="NCBI Taxonomy" id="1812012"/>
    <lineage>
        <taxon>Bacteria</taxon>
        <taxon>Pseudomonadati</taxon>
        <taxon>Bacteroidota</taxon>
        <taxon>Flavobacteriia</taxon>
        <taxon>Flavobacteriales</taxon>
        <taxon>Flavobacteriaceae</taxon>
        <taxon>Oceanihabitans</taxon>
    </lineage>
</organism>
<comment type="caution">
    <text evidence="2">The sequence shown here is derived from an EMBL/GenBank/DDBJ whole genome shotgun (WGS) entry which is preliminary data.</text>
</comment>
<dbReference type="RefSeq" id="WP_113966616.1">
    <property type="nucleotide sequence ID" value="NZ_QNRP01000007.1"/>
</dbReference>
<dbReference type="InterPro" id="IPR022742">
    <property type="entry name" value="Hydrolase_4"/>
</dbReference>
<dbReference type="OrthoDB" id="9801217at2"/>
<dbReference type="Proteomes" id="UP000252249">
    <property type="component" value="Unassembled WGS sequence"/>
</dbReference>
<accession>A0A368P414</accession>
<keyword evidence="3" id="KW-1185">Reference proteome</keyword>
<gene>
    <name evidence="2" type="ORF">DU428_12190</name>
</gene>